<keyword evidence="3" id="KW-1185">Reference proteome</keyword>
<dbReference type="InterPro" id="IPR036105">
    <property type="entry name" value="DiNase_FeMo-co_biosyn_sf"/>
</dbReference>
<dbReference type="Proteomes" id="UP000021369">
    <property type="component" value="Unassembled WGS sequence"/>
</dbReference>
<dbReference type="SUPFAM" id="SSF53146">
    <property type="entry name" value="Nitrogenase accessory factor-like"/>
    <property type="match status" value="1"/>
</dbReference>
<dbReference type="CDD" id="cd00562">
    <property type="entry name" value="NifX_NifB"/>
    <property type="match status" value="1"/>
</dbReference>
<accession>A0A011UWN5</accession>
<dbReference type="InterPro" id="IPR051840">
    <property type="entry name" value="NifX/NifY_domain"/>
</dbReference>
<dbReference type="PANTHER" id="PTHR33937">
    <property type="entry name" value="IRON-MOLYBDENUM PROTEIN-RELATED-RELATED"/>
    <property type="match status" value="1"/>
</dbReference>
<name>A0A011UWN5_RUMAL</name>
<evidence type="ECO:0000313" key="3">
    <source>
        <dbReference type="Proteomes" id="UP000021369"/>
    </source>
</evidence>
<comment type="caution">
    <text evidence="2">The sequence shown here is derived from an EMBL/GenBank/DDBJ whole genome shotgun (WGS) entry which is preliminary data.</text>
</comment>
<dbReference type="RefSeq" id="WP_051506594.1">
    <property type="nucleotide sequence ID" value="NZ_JEOB01000004.1"/>
</dbReference>
<dbReference type="EMBL" id="JEOB01000004">
    <property type="protein sequence ID" value="EXM37587.1"/>
    <property type="molecule type" value="Genomic_DNA"/>
</dbReference>
<dbReference type="PANTHER" id="PTHR33937:SF5">
    <property type="entry name" value="IRON-MOLYBDENUM COFACTOR-BINDING PROTEIN"/>
    <property type="match status" value="1"/>
</dbReference>
<organism evidence="2 3">
    <name type="scientific">Ruminococcus albus SY3</name>
    <dbReference type="NCBI Taxonomy" id="1341156"/>
    <lineage>
        <taxon>Bacteria</taxon>
        <taxon>Bacillati</taxon>
        <taxon>Bacillota</taxon>
        <taxon>Clostridia</taxon>
        <taxon>Eubacteriales</taxon>
        <taxon>Oscillospiraceae</taxon>
        <taxon>Ruminococcus</taxon>
    </lineage>
</organism>
<reference evidence="2 3" key="1">
    <citation type="submission" date="2013-06" db="EMBL/GenBank/DDBJ databases">
        <title>Rumen cellulosomics: divergent fiber-degrading strategies revealed by comparative genome-wide analysis of six Ruminococcal strains.</title>
        <authorList>
            <person name="Dassa B."/>
            <person name="Borovok I."/>
            <person name="Lamed R."/>
            <person name="Flint H."/>
            <person name="Yeoman C.J."/>
            <person name="White B."/>
            <person name="Bayer E.A."/>
        </authorList>
    </citation>
    <scope>NUCLEOTIDE SEQUENCE [LARGE SCALE GENOMIC DNA]</scope>
    <source>
        <strain evidence="2 3">SY3</strain>
    </source>
</reference>
<protein>
    <submittedName>
        <fullName evidence="2">Dinitrogenase iron-molybdenum cofactor biosynthesis protein</fullName>
    </submittedName>
</protein>
<dbReference type="Gene3D" id="3.30.420.130">
    <property type="entry name" value="Dinitrogenase iron-molybdenum cofactor biosynthesis domain"/>
    <property type="match status" value="1"/>
</dbReference>
<proteinExistence type="predicted"/>
<dbReference type="InterPro" id="IPR003731">
    <property type="entry name" value="Di-Nase_FeMo-co_biosynth"/>
</dbReference>
<sequence length="114" mass="13076">MSQYRIAVATADGHKVDQHFGSASRFDIYRIEDNVSAKEKTVSFGNQEGCSGDHRGAEARLELVEDCQYVIAARIGSRIQRYFETQRKKFFEMPGSDTDYVIEKIVEYRKRSGK</sequence>
<dbReference type="OrthoDB" id="280278at2"/>
<evidence type="ECO:0000313" key="2">
    <source>
        <dbReference type="EMBL" id="EXM37587.1"/>
    </source>
</evidence>
<dbReference type="Pfam" id="PF02579">
    <property type="entry name" value="Nitro_FeMo-Co"/>
    <property type="match status" value="1"/>
</dbReference>
<dbReference type="AlphaFoldDB" id="A0A011UWN5"/>
<gene>
    <name evidence="2" type="ORF">RASY3_13685</name>
</gene>
<evidence type="ECO:0000259" key="1">
    <source>
        <dbReference type="Pfam" id="PF02579"/>
    </source>
</evidence>
<dbReference type="PATRIC" id="fig|1341156.4.peg.3760"/>
<feature type="domain" description="Dinitrogenase iron-molybdenum cofactor biosynthesis" evidence="1">
    <location>
        <begin position="12"/>
        <end position="105"/>
    </location>
</feature>